<comment type="caution">
    <text evidence="13">The sequence shown here is derived from an EMBL/GenBank/DDBJ whole genome shotgun (WGS) entry which is preliminary data.</text>
</comment>
<dbReference type="PROSITE" id="PS01108">
    <property type="entry name" value="RIBOSOMAL_L24"/>
    <property type="match status" value="1"/>
</dbReference>
<dbReference type="InterPro" id="IPR008991">
    <property type="entry name" value="Translation_prot_SH3-like_sf"/>
</dbReference>
<dbReference type="GO" id="GO:1990904">
    <property type="term" value="C:ribonucleoprotein complex"/>
    <property type="evidence" value="ECO:0007669"/>
    <property type="project" value="UniProtKB-KW"/>
</dbReference>
<evidence type="ECO:0000256" key="3">
    <source>
        <dbReference type="ARBA" id="ARBA00011838"/>
    </source>
</evidence>
<feature type="domain" description="KOW" evidence="12">
    <location>
        <begin position="7"/>
        <end position="34"/>
    </location>
</feature>
<evidence type="ECO:0000256" key="8">
    <source>
        <dbReference type="ARBA" id="ARBA00035206"/>
    </source>
</evidence>
<dbReference type="InterPro" id="IPR014722">
    <property type="entry name" value="Rib_uL2_dom2"/>
</dbReference>
<dbReference type="PANTHER" id="PTHR12903">
    <property type="entry name" value="MITOCHONDRIAL RIBOSOMAL PROTEIN L24"/>
    <property type="match status" value="1"/>
</dbReference>
<dbReference type="InterPro" id="IPR005824">
    <property type="entry name" value="KOW"/>
</dbReference>
<comment type="function">
    <text evidence="1 10">One of two assembly initiator proteins, it binds directly to the 5'-end of the 23S rRNA, where it nucleates assembly of the 50S subunit.</text>
</comment>
<evidence type="ECO:0000313" key="13">
    <source>
        <dbReference type="EMBL" id="PWK05685.1"/>
    </source>
</evidence>
<protein>
    <recommendedName>
        <fullName evidence="8 10">Large ribosomal subunit protein uL24</fullName>
    </recommendedName>
</protein>
<dbReference type="GO" id="GO:0005840">
    <property type="term" value="C:ribosome"/>
    <property type="evidence" value="ECO:0007669"/>
    <property type="project" value="UniProtKB-KW"/>
</dbReference>
<evidence type="ECO:0000256" key="6">
    <source>
        <dbReference type="ARBA" id="ARBA00022980"/>
    </source>
</evidence>
<dbReference type="EMBL" id="QGGL01000022">
    <property type="protein sequence ID" value="PWK05685.1"/>
    <property type="molecule type" value="Genomic_DNA"/>
</dbReference>
<evidence type="ECO:0000259" key="12">
    <source>
        <dbReference type="SMART" id="SM00739"/>
    </source>
</evidence>
<gene>
    <name evidence="10" type="primary">rplX</name>
    <name evidence="13" type="ORF">C7459_12252</name>
</gene>
<keyword evidence="7 10" id="KW-0687">Ribonucleoprotein</keyword>
<evidence type="ECO:0000256" key="5">
    <source>
        <dbReference type="ARBA" id="ARBA00022884"/>
    </source>
</evidence>
<comment type="similarity">
    <text evidence="2 10 11">Belongs to the universal ribosomal protein uL24 family.</text>
</comment>
<sequence length="109" mass="11788">MAKAKLHVKKGDQVVIITGKDKGKKGTILESYPSENRVLVEGVNIVKRHTKPNQVNPQGGIIEKEAPIQASNVMMVDPKTGAPTRVGKKILADGTKVRYAKKSGESLDK</sequence>
<organism evidence="13 14">
    <name type="scientific">Tumebacillus permanentifrigoris</name>
    <dbReference type="NCBI Taxonomy" id="378543"/>
    <lineage>
        <taxon>Bacteria</taxon>
        <taxon>Bacillati</taxon>
        <taxon>Bacillota</taxon>
        <taxon>Bacilli</taxon>
        <taxon>Bacillales</taxon>
        <taxon>Alicyclobacillaceae</taxon>
        <taxon>Tumebacillus</taxon>
    </lineage>
</organism>
<keyword evidence="14" id="KW-1185">Reference proteome</keyword>
<reference evidence="13 14" key="1">
    <citation type="submission" date="2018-05" db="EMBL/GenBank/DDBJ databases">
        <title>Genomic Encyclopedia of Type Strains, Phase IV (KMG-IV): sequencing the most valuable type-strain genomes for metagenomic binning, comparative biology and taxonomic classification.</title>
        <authorList>
            <person name="Goeker M."/>
        </authorList>
    </citation>
    <scope>NUCLEOTIDE SEQUENCE [LARGE SCALE GENOMIC DNA]</scope>
    <source>
        <strain evidence="13 14">DSM 18773</strain>
    </source>
</reference>
<dbReference type="SMART" id="SM00739">
    <property type="entry name" value="KOW"/>
    <property type="match status" value="1"/>
</dbReference>
<dbReference type="GO" id="GO:0019843">
    <property type="term" value="F:rRNA binding"/>
    <property type="evidence" value="ECO:0007669"/>
    <property type="project" value="UniProtKB-UniRule"/>
</dbReference>
<name>A0A316DQH7_9BACL</name>
<keyword evidence="5 10" id="KW-0694">RNA-binding</keyword>
<dbReference type="RefSeq" id="WP_109691039.1">
    <property type="nucleotide sequence ID" value="NZ_QGGL01000022.1"/>
</dbReference>
<evidence type="ECO:0000313" key="14">
    <source>
        <dbReference type="Proteomes" id="UP000245634"/>
    </source>
</evidence>
<evidence type="ECO:0000256" key="10">
    <source>
        <dbReference type="HAMAP-Rule" id="MF_01326"/>
    </source>
</evidence>
<comment type="subunit">
    <text evidence="3 10">Part of the 50S ribosomal subunit.</text>
</comment>
<dbReference type="InterPro" id="IPR003256">
    <property type="entry name" value="Ribosomal_uL24"/>
</dbReference>
<dbReference type="Proteomes" id="UP000245634">
    <property type="component" value="Unassembled WGS sequence"/>
</dbReference>
<evidence type="ECO:0000256" key="4">
    <source>
        <dbReference type="ARBA" id="ARBA00022730"/>
    </source>
</evidence>
<evidence type="ECO:0000256" key="2">
    <source>
        <dbReference type="ARBA" id="ARBA00010618"/>
    </source>
</evidence>
<comment type="function">
    <text evidence="9 10">One of the proteins that surrounds the polypeptide exit tunnel on the outside of the subunit.</text>
</comment>
<accession>A0A316DQH7</accession>
<dbReference type="NCBIfam" id="TIGR01079">
    <property type="entry name" value="rplX_bact"/>
    <property type="match status" value="1"/>
</dbReference>
<proteinExistence type="inferred from homology"/>
<dbReference type="AlphaFoldDB" id="A0A316DQH7"/>
<dbReference type="Pfam" id="PF00467">
    <property type="entry name" value="KOW"/>
    <property type="match status" value="1"/>
</dbReference>
<dbReference type="InterPro" id="IPR041988">
    <property type="entry name" value="Ribosomal_uL24_KOW"/>
</dbReference>
<dbReference type="InterPro" id="IPR005825">
    <property type="entry name" value="Ribosomal_uL24_CS"/>
</dbReference>
<dbReference type="FunFam" id="2.30.30.30:FF:000004">
    <property type="entry name" value="50S ribosomal protein L24"/>
    <property type="match status" value="1"/>
</dbReference>
<keyword evidence="4 10" id="KW-0699">rRNA-binding</keyword>
<keyword evidence="6 10" id="KW-0689">Ribosomal protein</keyword>
<evidence type="ECO:0000256" key="7">
    <source>
        <dbReference type="ARBA" id="ARBA00023274"/>
    </source>
</evidence>
<dbReference type="SUPFAM" id="SSF50104">
    <property type="entry name" value="Translation proteins SH3-like domain"/>
    <property type="match status" value="1"/>
</dbReference>
<dbReference type="Pfam" id="PF17136">
    <property type="entry name" value="ribosomal_L24"/>
    <property type="match status" value="1"/>
</dbReference>
<evidence type="ECO:0000256" key="9">
    <source>
        <dbReference type="ARBA" id="ARBA00058688"/>
    </source>
</evidence>
<evidence type="ECO:0000256" key="1">
    <source>
        <dbReference type="ARBA" id="ARBA00004072"/>
    </source>
</evidence>
<dbReference type="GO" id="GO:0003735">
    <property type="term" value="F:structural constituent of ribosome"/>
    <property type="evidence" value="ECO:0007669"/>
    <property type="project" value="InterPro"/>
</dbReference>
<dbReference type="CDD" id="cd06089">
    <property type="entry name" value="KOW_RPL26"/>
    <property type="match status" value="1"/>
</dbReference>
<dbReference type="Gene3D" id="2.30.30.30">
    <property type="match status" value="1"/>
</dbReference>
<dbReference type="GO" id="GO:0006412">
    <property type="term" value="P:translation"/>
    <property type="evidence" value="ECO:0007669"/>
    <property type="project" value="UniProtKB-UniRule"/>
</dbReference>
<dbReference type="HAMAP" id="MF_01326_B">
    <property type="entry name" value="Ribosomal_uL24_B"/>
    <property type="match status" value="1"/>
</dbReference>
<evidence type="ECO:0000256" key="11">
    <source>
        <dbReference type="RuleBase" id="RU003477"/>
    </source>
</evidence>
<dbReference type="InterPro" id="IPR057264">
    <property type="entry name" value="Ribosomal_uL24_C"/>
</dbReference>